<name>A0A1J5PGZ1_9ZZZZ</name>
<evidence type="ECO:0000313" key="1">
    <source>
        <dbReference type="EMBL" id="OIQ67055.1"/>
    </source>
</evidence>
<dbReference type="EMBL" id="MLJW01006179">
    <property type="protein sequence ID" value="OIQ67055.1"/>
    <property type="molecule type" value="Genomic_DNA"/>
</dbReference>
<proteinExistence type="predicted"/>
<comment type="caution">
    <text evidence="1">The sequence shown here is derived from an EMBL/GenBank/DDBJ whole genome shotgun (WGS) entry which is preliminary data.</text>
</comment>
<gene>
    <name evidence="1" type="ORF">GALL_513700</name>
</gene>
<dbReference type="AlphaFoldDB" id="A0A1J5PGZ1"/>
<organism evidence="1">
    <name type="scientific">mine drainage metagenome</name>
    <dbReference type="NCBI Taxonomy" id="410659"/>
    <lineage>
        <taxon>unclassified sequences</taxon>
        <taxon>metagenomes</taxon>
        <taxon>ecological metagenomes</taxon>
    </lineage>
</organism>
<accession>A0A1J5PGZ1</accession>
<reference evidence="1" key="1">
    <citation type="submission" date="2016-10" db="EMBL/GenBank/DDBJ databases">
        <title>Sequence of Gallionella enrichment culture.</title>
        <authorList>
            <person name="Poehlein A."/>
            <person name="Muehling M."/>
            <person name="Daniel R."/>
        </authorList>
    </citation>
    <scope>NUCLEOTIDE SEQUENCE</scope>
</reference>
<protein>
    <submittedName>
        <fullName evidence="1">Uncharacterized protein</fullName>
    </submittedName>
</protein>
<sequence length="89" mass="9361">MSSIGMTSRPSMWPHLLGETWSSSWMPQTPAFSYSLTARFTLMALPKPVSPSASTGIFTASAISPARFSISLIVSKPTSGAPSTLAEAP</sequence>